<protein>
    <submittedName>
        <fullName evidence="1">Uncharacterized protein</fullName>
    </submittedName>
</protein>
<dbReference type="Proteomes" id="UP001321473">
    <property type="component" value="Unassembled WGS sequence"/>
</dbReference>
<dbReference type="AlphaFoldDB" id="A0AAQ4DGE0"/>
<name>A0AAQ4DGE0_AMBAM</name>
<accession>A0AAQ4DGE0</accession>
<evidence type="ECO:0000313" key="1">
    <source>
        <dbReference type="EMBL" id="KAK8761530.1"/>
    </source>
</evidence>
<comment type="caution">
    <text evidence="1">The sequence shown here is derived from an EMBL/GenBank/DDBJ whole genome shotgun (WGS) entry which is preliminary data.</text>
</comment>
<sequence>MASAGASRLVKFNVRWGNRSNQSSIINASDLMGEGSLARWFVWQGFNCSPVGILAALHGKRETIKYIPLPSRRSHDNTR</sequence>
<evidence type="ECO:0000313" key="2">
    <source>
        <dbReference type="Proteomes" id="UP001321473"/>
    </source>
</evidence>
<reference evidence="1 2" key="1">
    <citation type="journal article" date="2023" name="Arcadia Sci">
        <title>De novo assembly of a long-read Amblyomma americanum tick genome.</title>
        <authorList>
            <person name="Chou S."/>
            <person name="Poskanzer K.E."/>
            <person name="Rollins M."/>
            <person name="Thuy-Boun P.S."/>
        </authorList>
    </citation>
    <scope>NUCLEOTIDE SEQUENCE [LARGE SCALE GENOMIC DNA]</scope>
    <source>
        <strain evidence="1">F_SG_1</strain>
        <tissue evidence="1">Salivary glands</tissue>
    </source>
</reference>
<gene>
    <name evidence="1" type="ORF">V5799_027201</name>
</gene>
<dbReference type="EMBL" id="JARKHS020031048">
    <property type="protein sequence ID" value="KAK8761530.1"/>
    <property type="molecule type" value="Genomic_DNA"/>
</dbReference>
<proteinExistence type="predicted"/>
<keyword evidence="2" id="KW-1185">Reference proteome</keyword>
<organism evidence="1 2">
    <name type="scientific">Amblyomma americanum</name>
    <name type="common">Lone star tick</name>
    <dbReference type="NCBI Taxonomy" id="6943"/>
    <lineage>
        <taxon>Eukaryota</taxon>
        <taxon>Metazoa</taxon>
        <taxon>Ecdysozoa</taxon>
        <taxon>Arthropoda</taxon>
        <taxon>Chelicerata</taxon>
        <taxon>Arachnida</taxon>
        <taxon>Acari</taxon>
        <taxon>Parasitiformes</taxon>
        <taxon>Ixodida</taxon>
        <taxon>Ixodoidea</taxon>
        <taxon>Ixodidae</taxon>
        <taxon>Amblyomminae</taxon>
        <taxon>Amblyomma</taxon>
    </lineage>
</organism>